<sequence length="157" mass="17018">MLAVRVNVILEMDAYSSELDGKEFAYDGEKTLFTVGSLPTKKLEFTVLLDKVSSERNPNAISDALRGIESEDFLDAVRVLDTTEATCCKSGIPYKFSSHLKWTVFEHGCTNSICPPGSLPSISGTSSGHGGVTSAGNPPVPEIPKLHNRVCRSMFFC</sequence>
<keyword evidence="2" id="KW-1185">Reference proteome</keyword>
<organism evidence="1 2">
    <name type="scientific">Chenopodium quinoa</name>
    <name type="common">Quinoa</name>
    <dbReference type="NCBI Taxonomy" id="63459"/>
    <lineage>
        <taxon>Eukaryota</taxon>
        <taxon>Viridiplantae</taxon>
        <taxon>Streptophyta</taxon>
        <taxon>Embryophyta</taxon>
        <taxon>Tracheophyta</taxon>
        <taxon>Spermatophyta</taxon>
        <taxon>Magnoliopsida</taxon>
        <taxon>eudicotyledons</taxon>
        <taxon>Gunneridae</taxon>
        <taxon>Pentapetalae</taxon>
        <taxon>Caryophyllales</taxon>
        <taxon>Chenopodiaceae</taxon>
        <taxon>Chenopodioideae</taxon>
        <taxon>Atripliceae</taxon>
        <taxon>Chenopodium</taxon>
    </lineage>
</organism>
<accession>A0A803LTC1</accession>
<dbReference type="EnsemblPlants" id="AUR62018465-RA">
    <property type="protein sequence ID" value="AUR62018465-RA:cds"/>
    <property type="gene ID" value="AUR62018465"/>
</dbReference>
<dbReference type="Gramene" id="AUR62018465-RA">
    <property type="protein sequence ID" value="AUR62018465-RA:cds"/>
    <property type="gene ID" value="AUR62018465"/>
</dbReference>
<evidence type="ECO:0000313" key="1">
    <source>
        <dbReference type="EnsemblPlants" id="AUR62018465-RA:cds"/>
    </source>
</evidence>
<name>A0A803LTC1_CHEQI</name>
<protein>
    <submittedName>
        <fullName evidence="1">Uncharacterized protein</fullName>
    </submittedName>
</protein>
<reference evidence="1" key="1">
    <citation type="journal article" date="2017" name="Nature">
        <title>The genome of Chenopodium quinoa.</title>
        <authorList>
            <person name="Jarvis D.E."/>
            <person name="Ho Y.S."/>
            <person name="Lightfoot D.J."/>
            <person name="Schmoeckel S.M."/>
            <person name="Li B."/>
            <person name="Borm T.J.A."/>
            <person name="Ohyanagi H."/>
            <person name="Mineta K."/>
            <person name="Michell C.T."/>
            <person name="Saber N."/>
            <person name="Kharbatia N.M."/>
            <person name="Rupper R.R."/>
            <person name="Sharp A.R."/>
            <person name="Dally N."/>
            <person name="Boughton B.A."/>
            <person name="Woo Y.H."/>
            <person name="Gao G."/>
            <person name="Schijlen E.G.W.M."/>
            <person name="Guo X."/>
            <person name="Momin A.A."/>
            <person name="Negrao S."/>
            <person name="Al-Babili S."/>
            <person name="Gehring C."/>
            <person name="Roessner U."/>
            <person name="Jung C."/>
            <person name="Murphy K."/>
            <person name="Arold S.T."/>
            <person name="Gojobori T."/>
            <person name="van der Linden C.G."/>
            <person name="van Loo E.N."/>
            <person name="Jellen E.N."/>
            <person name="Maughan P.J."/>
            <person name="Tester M."/>
        </authorList>
    </citation>
    <scope>NUCLEOTIDE SEQUENCE [LARGE SCALE GENOMIC DNA]</scope>
    <source>
        <strain evidence="1">cv. PI 614886</strain>
    </source>
</reference>
<dbReference type="AlphaFoldDB" id="A0A803LTC1"/>
<evidence type="ECO:0000313" key="2">
    <source>
        <dbReference type="Proteomes" id="UP000596660"/>
    </source>
</evidence>
<dbReference type="Proteomes" id="UP000596660">
    <property type="component" value="Unplaced"/>
</dbReference>
<proteinExistence type="predicted"/>
<reference evidence="1" key="2">
    <citation type="submission" date="2021-03" db="UniProtKB">
        <authorList>
            <consortium name="EnsemblPlants"/>
        </authorList>
    </citation>
    <scope>IDENTIFICATION</scope>
</reference>